<proteinExistence type="predicted"/>
<dbReference type="SMART" id="SM00647">
    <property type="entry name" value="IBR"/>
    <property type="match status" value="2"/>
</dbReference>
<evidence type="ECO:0000256" key="2">
    <source>
        <dbReference type="ARBA" id="ARBA00012251"/>
    </source>
</evidence>
<evidence type="ECO:0000256" key="4">
    <source>
        <dbReference type="ARBA" id="ARBA00022723"/>
    </source>
</evidence>
<dbReference type="Gene3D" id="1.20.120.1750">
    <property type="match status" value="1"/>
</dbReference>
<dbReference type="InterPro" id="IPR001841">
    <property type="entry name" value="Znf_RING"/>
</dbReference>
<keyword evidence="6 9" id="KW-0863">Zinc-finger</keyword>
<dbReference type="EMBL" id="CAEFZW010000013">
    <property type="protein sequence ID" value="CAB4257019.1"/>
    <property type="molecule type" value="Genomic_DNA"/>
</dbReference>
<protein>
    <recommendedName>
        <fullName evidence="2">RBR-type E3 ubiquitin transferase</fullName>
        <ecNumber evidence="2">2.3.2.31</ecNumber>
    </recommendedName>
</protein>
<reference evidence="12 13" key="1">
    <citation type="submission" date="2020-05" db="EMBL/GenBank/DDBJ databases">
        <authorList>
            <person name="Casaregola S."/>
            <person name="Devillers H."/>
            <person name="Grondin C."/>
        </authorList>
    </citation>
    <scope>NUCLEOTIDE SEQUENCE [LARGE SCALE GENOMIC DNA]</scope>
    <source>
        <strain evidence="12 13">CLIB 1767</strain>
    </source>
</reference>
<dbReference type="GO" id="GO:0061630">
    <property type="term" value="F:ubiquitin protein ligase activity"/>
    <property type="evidence" value="ECO:0007669"/>
    <property type="project" value="UniProtKB-EC"/>
</dbReference>
<dbReference type="InterPro" id="IPR002867">
    <property type="entry name" value="IBR_dom"/>
</dbReference>
<evidence type="ECO:0000256" key="9">
    <source>
        <dbReference type="PROSITE-ProRule" id="PRU00175"/>
    </source>
</evidence>
<evidence type="ECO:0000259" key="10">
    <source>
        <dbReference type="PROSITE" id="PS50089"/>
    </source>
</evidence>
<name>A0A8H2ZIK2_9SACH</name>
<organism evidence="12 13">
    <name type="scientific">Maudiozyma barnettii</name>
    <dbReference type="NCBI Taxonomy" id="61262"/>
    <lineage>
        <taxon>Eukaryota</taxon>
        <taxon>Fungi</taxon>
        <taxon>Dikarya</taxon>
        <taxon>Ascomycota</taxon>
        <taxon>Saccharomycotina</taxon>
        <taxon>Saccharomycetes</taxon>
        <taxon>Saccharomycetales</taxon>
        <taxon>Saccharomycetaceae</taxon>
        <taxon>Maudiozyma</taxon>
    </lineage>
</organism>
<dbReference type="PANTHER" id="PTHR11685">
    <property type="entry name" value="RBR FAMILY RING FINGER AND IBR DOMAIN-CONTAINING"/>
    <property type="match status" value="1"/>
</dbReference>
<dbReference type="GO" id="GO:0016567">
    <property type="term" value="P:protein ubiquitination"/>
    <property type="evidence" value="ECO:0007669"/>
    <property type="project" value="InterPro"/>
</dbReference>
<evidence type="ECO:0000256" key="3">
    <source>
        <dbReference type="ARBA" id="ARBA00022679"/>
    </source>
</evidence>
<dbReference type="CDD" id="cd20335">
    <property type="entry name" value="BRcat_RBR"/>
    <property type="match status" value="1"/>
</dbReference>
<feature type="domain" description="RING-type" evidence="10">
    <location>
        <begin position="181"/>
        <end position="231"/>
    </location>
</feature>
<dbReference type="RefSeq" id="XP_041408863.1">
    <property type="nucleotide sequence ID" value="XM_041552929.1"/>
</dbReference>
<evidence type="ECO:0000313" key="12">
    <source>
        <dbReference type="EMBL" id="CAB4257019.1"/>
    </source>
</evidence>
<dbReference type="PROSITE" id="PS51873">
    <property type="entry name" value="TRIAD"/>
    <property type="match status" value="1"/>
</dbReference>
<feature type="domain" description="RING-type" evidence="11">
    <location>
        <begin position="177"/>
        <end position="453"/>
    </location>
</feature>
<dbReference type="PROSITE" id="PS50089">
    <property type="entry name" value="ZF_RING_2"/>
    <property type="match status" value="1"/>
</dbReference>
<keyword evidence="3" id="KW-0808">Transferase</keyword>
<dbReference type="Gene3D" id="3.30.40.10">
    <property type="entry name" value="Zinc/RING finger domain, C3HC4 (zinc finger)"/>
    <property type="match status" value="1"/>
</dbReference>
<evidence type="ECO:0000256" key="1">
    <source>
        <dbReference type="ARBA" id="ARBA00001798"/>
    </source>
</evidence>
<evidence type="ECO:0000313" key="13">
    <source>
        <dbReference type="Proteomes" id="UP000644660"/>
    </source>
</evidence>
<comment type="catalytic activity">
    <reaction evidence="1">
        <text>[E2 ubiquitin-conjugating enzyme]-S-ubiquitinyl-L-cysteine + [acceptor protein]-L-lysine = [E2 ubiquitin-conjugating enzyme]-L-cysteine + [acceptor protein]-N(6)-ubiquitinyl-L-lysine.</text>
        <dbReference type="EC" id="2.3.2.31"/>
    </reaction>
</comment>
<gene>
    <name evidence="12" type="ORF">KABA2_13S01188</name>
</gene>
<evidence type="ECO:0000256" key="6">
    <source>
        <dbReference type="ARBA" id="ARBA00022771"/>
    </source>
</evidence>
<evidence type="ECO:0000256" key="5">
    <source>
        <dbReference type="ARBA" id="ARBA00022737"/>
    </source>
</evidence>
<accession>A0A8H2ZIK2</accession>
<evidence type="ECO:0000256" key="8">
    <source>
        <dbReference type="ARBA" id="ARBA00022833"/>
    </source>
</evidence>
<dbReference type="InterPro" id="IPR031127">
    <property type="entry name" value="E3_UB_ligase_RBR"/>
</dbReference>
<dbReference type="EC" id="2.3.2.31" evidence="2"/>
<dbReference type="InterPro" id="IPR044066">
    <property type="entry name" value="TRIAD_supradom"/>
</dbReference>
<sequence>MGNITKIKEDFQILESMFPEVSISPAIELITEDTRCISGYFRFDMFPSGDDLTVSYKEKSIKLTKLPGNVLGFKIDVSKYPSFKNSIILKLNSKYIPEEKIILHFKELDDEFNEMTDPLSDNYEPDTPVMMLLFNQLMYDSIDMIFPNRKISCLSESDFILYNGILNDINQDLYNKSNHDCCICIETKKGKDMIELPCGKGHRLCSSCIVSYYSKLIEEGQISYVRCPECDYHEVDLHDYTDYKIMVKDIFTPAIPFPFFKGILLDNLCKRYENLFHSQTAVKLSKHSPYSCITCRKCDTWCVKTDLDEPMIRCHKCGSTFCFDCLHSWHGYNNSCGSKATLPNDVLEEYIDVMNTDCDRKKKLISAYGLKILEKGTSDYLAEKMLDIAIAAEGSDLQRCPKCRVVVQRSEGCNRMRCGICSTVFCYLCGNSLFSDDSYEHFKEKYSPCYGRLFEGMPGTED</sequence>
<dbReference type="AlphaFoldDB" id="A0A8H2ZIK2"/>
<keyword evidence="5" id="KW-0677">Repeat</keyword>
<keyword evidence="13" id="KW-1185">Reference proteome</keyword>
<comment type="caution">
    <text evidence="12">The sequence shown here is derived from an EMBL/GenBank/DDBJ whole genome shotgun (WGS) entry which is preliminary data.</text>
</comment>
<evidence type="ECO:0000259" key="11">
    <source>
        <dbReference type="PROSITE" id="PS51873"/>
    </source>
</evidence>
<keyword evidence="7" id="KW-0833">Ubl conjugation pathway</keyword>
<dbReference type="Proteomes" id="UP000644660">
    <property type="component" value="Unassembled WGS sequence"/>
</dbReference>
<dbReference type="SUPFAM" id="SSF57850">
    <property type="entry name" value="RING/U-box"/>
    <property type="match status" value="3"/>
</dbReference>
<keyword evidence="4" id="KW-0479">Metal-binding</keyword>
<keyword evidence="8" id="KW-0862">Zinc</keyword>
<dbReference type="SMART" id="SM00184">
    <property type="entry name" value="RING"/>
    <property type="match status" value="2"/>
</dbReference>
<dbReference type="GeneID" id="64860127"/>
<dbReference type="GO" id="GO:0008270">
    <property type="term" value="F:zinc ion binding"/>
    <property type="evidence" value="ECO:0007669"/>
    <property type="project" value="UniProtKB-KW"/>
</dbReference>
<dbReference type="InterPro" id="IPR013083">
    <property type="entry name" value="Znf_RING/FYVE/PHD"/>
</dbReference>
<dbReference type="Pfam" id="PF26200">
    <property type="entry name" value="Rcat_RNF216"/>
    <property type="match status" value="1"/>
</dbReference>
<evidence type="ECO:0000256" key="7">
    <source>
        <dbReference type="ARBA" id="ARBA00022786"/>
    </source>
</evidence>